<keyword evidence="1 4" id="KW-0479">Metal-binding</keyword>
<dbReference type="Gene3D" id="3.90.180.10">
    <property type="entry name" value="Medium-chain alcohol dehydrogenases, catalytic domain"/>
    <property type="match status" value="1"/>
</dbReference>
<feature type="domain" description="Enoyl reductase (ER)" evidence="5">
    <location>
        <begin position="8"/>
        <end position="337"/>
    </location>
</feature>
<dbReference type="AlphaFoldDB" id="A0A0J9BFP6"/>
<dbReference type="PROSITE" id="PS00059">
    <property type="entry name" value="ADH_ZINC"/>
    <property type="match status" value="1"/>
</dbReference>
<organism evidence="6 7">
    <name type="scientific">[Clostridium] citroniae WAL-19142</name>
    <dbReference type="NCBI Taxonomy" id="742734"/>
    <lineage>
        <taxon>Bacteria</taxon>
        <taxon>Bacillati</taxon>
        <taxon>Bacillota</taxon>
        <taxon>Clostridia</taxon>
        <taxon>Lachnospirales</taxon>
        <taxon>Lachnospiraceae</taxon>
        <taxon>Enterocloster</taxon>
    </lineage>
</organism>
<evidence type="ECO:0000256" key="2">
    <source>
        <dbReference type="ARBA" id="ARBA00022833"/>
    </source>
</evidence>
<keyword evidence="2 4" id="KW-0862">Zinc</keyword>
<dbReference type="InterPro" id="IPR020843">
    <property type="entry name" value="ER"/>
</dbReference>
<dbReference type="CDD" id="cd08261">
    <property type="entry name" value="Zn_ADH7"/>
    <property type="match status" value="1"/>
</dbReference>
<evidence type="ECO:0000256" key="1">
    <source>
        <dbReference type="ARBA" id="ARBA00022723"/>
    </source>
</evidence>
<dbReference type="InterPro" id="IPR002328">
    <property type="entry name" value="ADH_Zn_CS"/>
</dbReference>
<evidence type="ECO:0000259" key="5">
    <source>
        <dbReference type="SMART" id="SM00829"/>
    </source>
</evidence>
<comment type="cofactor">
    <cofactor evidence="4">
        <name>Zn(2+)</name>
        <dbReference type="ChEBI" id="CHEBI:29105"/>
    </cofactor>
</comment>
<keyword evidence="3" id="KW-0560">Oxidoreductase</keyword>
<dbReference type="Pfam" id="PF00107">
    <property type="entry name" value="ADH_zinc_N"/>
    <property type="match status" value="1"/>
</dbReference>
<dbReference type="InterPro" id="IPR050129">
    <property type="entry name" value="Zn_alcohol_dh"/>
</dbReference>
<dbReference type="SMART" id="SM00829">
    <property type="entry name" value="PKS_ER"/>
    <property type="match status" value="1"/>
</dbReference>
<comment type="similarity">
    <text evidence="4">Belongs to the zinc-containing alcohol dehydrogenase family.</text>
</comment>
<dbReference type="SUPFAM" id="SSF50129">
    <property type="entry name" value="GroES-like"/>
    <property type="match status" value="1"/>
</dbReference>
<protein>
    <recommendedName>
        <fullName evidence="5">Enoyl reductase (ER) domain-containing protein</fullName>
    </recommendedName>
</protein>
<dbReference type="SUPFAM" id="SSF51735">
    <property type="entry name" value="NAD(P)-binding Rossmann-fold domains"/>
    <property type="match status" value="1"/>
</dbReference>
<dbReference type="GeneID" id="93162896"/>
<dbReference type="InterPro" id="IPR013149">
    <property type="entry name" value="ADH-like_C"/>
</dbReference>
<dbReference type="InterPro" id="IPR036291">
    <property type="entry name" value="NAD(P)-bd_dom_sf"/>
</dbReference>
<dbReference type="Proteomes" id="UP000037392">
    <property type="component" value="Unassembled WGS sequence"/>
</dbReference>
<comment type="caution">
    <text evidence="6">The sequence shown here is derived from an EMBL/GenBank/DDBJ whole genome shotgun (WGS) entry which is preliminary data.</text>
</comment>
<evidence type="ECO:0000256" key="3">
    <source>
        <dbReference type="ARBA" id="ARBA00023002"/>
    </source>
</evidence>
<proteinExistence type="inferred from homology"/>
<dbReference type="InterPro" id="IPR011032">
    <property type="entry name" value="GroES-like_sf"/>
</dbReference>
<dbReference type="InterPro" id="IPR013154">
    <property type="entry name" value="ADH-like_N"/>
</dbReference>
<name>A0A0J9BFP6_9FIRM</name>
<dbReference type="PANTHER" id="PTHR43401:SF2">
    <property type="entry name" value="L-THREONINE 3-DEHYDROGENASE"/>
    <property type="match status" value="1"/>
</dbReference>
<dbReference type="GO" id="GO:0008270">
    <property type="term" value="F:zinc ion binding"/>
    <property type="evidence" value="ECO:0007669"/>
    <property type="project" value="InterPro"/>
</dbReference>
<dbReference type="PATRIC" id="fig|742734.4.peg.367"/>
<dbReference type="GO" id="GO:0016491">
    <property type="term" value="F:oxidoreductase activity"/>
    <property type="evidence" value="ECO:0007669"/>
    <property type="project" value="UniProtKB-KW"/>
</dbReference>
<accession>A0A0J9BFP6</accession>
<dbReference type="EMBL" id="ADLK01000056">
    <property type="protein sequence ID" value="KMW11056.1"/>
    <property type="molecule type" value="Genomic_DNA"/>
</dbReference>
<evidence type="ECO:0000313" key="7">
    <source>
        <dbReference type="Proteomes" id="UP000037392"/>
    </source>
</evidence>
<reference evidence="6 7" key="1">
    <citation type="submission" date="2011-04" db="EMBL/GenBank/DDBJ databases">
        <title>The Genome Sequence of Clostridium citroniae WAL-19142.</title>
        <authorList>
            <consortium name="The Broad Institute Genome Sequencing Platform"/>
            <person name="Earl A."/>
            <person name="Ward D."/>
            <person name="Feldgarden M."/>
            <person name="Gevers D."/>
            <person name="Warren Y.A."/>
            <person name="Tyrrell K.L."/>
            <person name="Citron D.M."/>
            <person name="Goldstein E.J."/>
            <person name="Daigneault M."/>
            <person name="Allen-Vercoe E."/>
            <person name="Young S.K."/>
            <person name="Zeng Q."/>
            <person name="Gargeya S."/>
            <person name="Fitzgerald M."/>
            <person name="Haas B."/>
            <person name="Abouelleil A."/>
            <person name="Alvarado L."/>
            <person name="Arachchi H.M."/>
            <person name="Berlin A."/>
            <person name="Brown A."/>
            <person name="Chapman S.B."/>
            <person name="Chen Z."/>
            <person name="Dunbar C."/>
            <person name="Freedman E."/>
            <person name="Gearin G."/>
            <person name="Gellesch M."/>
            <person name="Goldberg J."/>
            <person name="Griggs A."/>
            <person name="Gujja S."/>
            <person name="Heilman E.R."/>
            <person name="Heiman D."/>
            <person name="Howarth C."/>
            <person name="Larson L."/>
            <person name="Lui A."/>
            <person name="MacDonald P.J."/>
            <person name="Mehta T."/>
            <person name="Montmayeur A."/>
            <person name="Murphy C."/>
            <person name="Neiman D."/>
            <person name="Pearson M."/>
            <person name="Priest M."/>
            <person name="Roberts A."/>
            <person name="Saif S."/>
            <person name="Shea T."/>
            <person name="Shenoy N."/>
            <person name="Sisk P."/>
            <person name="Stolte C."/>
            <person name="Sykes S."/>
            <person name="White J."/>
            <person name="Yandava C."/>
            <person name="Wortman J."/>
            <person name="Nusbaum C."/>
            <person name="Birren B."/>
        </authorList>
    </citation>
    <scope>NUCLEOTIDE SEQUENCE [LARGE SCALE GENOMIC DNA]</scope>
    <source>
        <strain evidence="6 7">WAL-19142</strain>
    </source>
</reference>
<dbReference type="RefSeq" id="WP_048929250.1">
    <property type="nucleotide sequence ID" value="NZ_KQ235875.1"/>
</dbReference>
<dbReference type="Gene3D" id="3.40.50.720">
    <property type="entry name" value="NAD(P)-binding Rossmann-like Domain"/>
    <property type="match status" value="1"/>
</dbReference>
<gene>
    <name evidence="6" type="ORF">HMPREF9470_00343</name>
</gene>
<dbReference type="OrthoDB" id="9777057at2"/>
<dbReference type="Pfam" id="PF08240">
    <property type="entry name" value="ADH_N"/>
    <property type="match status" value="1"/>
</dbReference>
<evidence type="ECO:0000313" key="6">
    <source>
        <dbReference type="EMBL" id="KMW11056.1"/>
    </source>
</evidence>
<evidence type="ECO:0000256" key="4">
    <source>
        <dbReference type="RuleBase" id="RU361277"/>
    </source>
</evidence>
<dbReference type="PANTHER" id="PTHR43401">
    <property type="entry name" value="L-THREONINE 3-DEHYDROGENASE"/>
    <property type="match status" value="1"/>
</dbReference>
<sequence>MKAITVIGPNHMEMLDIEKPVITEPDQVLVRIRAAGICGSDVHVAHGSNPYAVYPRVIGHEAAGEVEAAGTAVKDIKVGDGVVFEPITYCGKCYACRSGHHNVCRDLKVLGCIVDGTFREYAVVKRSQVYQYDKRKMSYVQAALCEPYTIGSQANWRGNVRPGDVVLVHGAGPIGLIVADVAKSRGAVVIVSEPNENRLAMAAGFGADHMVNPMKEDLDALIMEVTKGEGVNVVFEAAGIPALLEHAVKILSPAGRLVAMTFGQTPIAIDFKAVNAKELTILGTRHQMEKFPETLEQLPNRLDRVDRLITHVFPAEKYEEAFAVLADKGSGAGKVVLTFD</sequence>